<evidence type="ECO:0000256" key="7">
    <source>
        <dbReference type="ARBA" id="ARBA00019179"/>
    </source>
</evidence>
<dbReference type="GO" id="GO:0006298">
    <property type="term" value="P:mismatch repair"/>
    <property type="evidence" value="ECO:0007669"/>
    <property type="project" value="TreeGrafter"/>
</dbReference>
<keyword evidence="19" id="KW-1185">Reference proteome</keyword>
<dbReference type="Pfam" id="PF01351">
    <property type="entry name" value="RNase_HII"/>
    <property type="match status" value="1"/>
</dbReference>
<dbReference type="InterPro" id="IPR036397">
    <property type="entry name" value="RNaseH_sf"/>
</dbReference>
<dbReference type="Gene3D" id="3.30.420.10">
    <property type="entry name" value="Ribonuclease H-like superfamily/Ribonuclease H"/>
    <property type="match status" value="1"/>
</dbReference>
<dbReference type="GO" id="GO:0005737">
    <property type="term" value="C:cytoplasm"/>
    <property type="evidence" value="ECO:0007669"/>
    <property type="project" value="UniProtKB-SubCell"/>
</dbReference>
<gene>
    <name evidence="14" type="primary">rnhB</name>
    <name evidence="18" type="ORF">B0W44_07145</name>
</gene>
<dbReference type="KEGG" id="ntr:B0W44_07145"/>
<keyword evidence="11 14" id="KW-0255">Endonuclease</keyword>
<feature type="binding site" evidence="14 15">
    <location>
        <position position="80"/>
    </location>
    <ligand>
        <name>a divalent metal cation</name>
        <dbReference type="ChEBI" id="CHEBI:60240"/>
    </ligand>
</feature>
<evidence type="ECO:0000256" key="12">
    <source>
        <dbReference type="ARBA" id="ARBA00022801"/>
    </source>
</evidence>
<dbReference type="PROSITE" id="PS51975">
    <property type="entry name" value="RNASE_H_2"/>
    <property type="match status" value="1"/>
</dbReference>
<evidence type="ECO:0000256" key="5">
    <source>
        <dbReference type="ARBA" id="ARBA00007383"/>
    </source>
</evidence>
<evidence type="ECO:0000256" key="8">
    <source>
        <dbReference type="ARBA" id="ARBA00022490"/>
    </source>
</evidence>
<dbReference type="InterPro" id="IPR022898">
    <property type="entry name" value="RNase_HII"/>
</dbReference>
<comment type="subcellular location">
    <subcellularLocation>
        <location evidence="4 14">Cytoplasm</location>
    </subcellularLocation>
</comment>
<dbReference type="PANTHER" id="PTHR10954:SF18">
    <property type="entry name" value="RIBONUCLEASE HII"/>
    <property type="match status" value="1"/>
</dbReference>
<evidence type="ECO:0000313" key="19">
    <source>
        <dbReference type="Proteomes" id="UP000188603"/>
    </source>
</evidence>
<dbReference type="NCBIfam" id="NF000594">
    <property type="entry name" value="PRK00015.1-1"/>
    <property type="match status" value="1"/>
</dbReference>
<protein>
    <recommendedName>
        <fullName evidence="7 14">Ribonuclease HII</fullName>
        <shortName evidence="14">RNase HII</shortName>
        <ecNumber evidence="6 14">3.1.26.4</ecNumber>
    </recommendedName>
</protein>
<feature type="domain" description="RNase H type-2" evidence="17">
    <location>
        <begin position="73"/>
        <end position="261"/>
    </location>
</feature>
<evidence type="ECO:0000256" key="16">
    <source>
        <dbReference type="RuleBase" id="RU003515"/>
    </source>
</evidence>
<keyword evidence="13 14" id="KW-0464">Manganese</keyword>
<evidence type="ECO:0000256" key="15">
    <source>
        <dbReference type="PROSITE-ProRule" id="PRU01319"/>
    </source>
</evidence>
<dbReference type="PANTHER" id="PTHR10954">
    <property type="entry name" value="RIBONUCLEASE H2 SUBUNIT A"/>
    <property type="match status" value="1"/>
</dbReference>
<feature type="binding site" evidence="14 15">
    <location>
        <position position="79"/>
    </location>
    <ligand>
        <name>a divalent metal cation</name>
        <dbReference type="ChEBI" id="CHEBI:60240"/>
    </ligand>
</feature>
<evidence type="ECO:0000256" key="4">
    <source>
        <dbReference type="ARBA" id="ARBA00004496"/>
    </source>
</evidence>
<dbReference type="SUPFAM" id="SSF53098">
    <property type="entry name" value="Ribonuclease H-like"/>
    <property type="match status" value="1"/>
</dbReference>
<dbReference type="RefSeq" id="WP_077719460.1">
    <property type="nucleotide sequence ID" value="NZ_CP019699.1"/>
</dbReference>
<name>A0A1U9K6D2_9BACL</name>
<dbReference type="EMBL" id="CP019699">
    <property type="protein sequence ID" value="AQS55594.1"/>
    <property type="molecule type" value="Genomic_DNA"/>
</dbReference>
<dbReference type="NCBIfam" id="NF000595">
    <property type="entry name" value="PRK00015.1-3"/>
    <property type="match status" value="1"/>
</dbReference>
<evidence type="ECO:0000256" key="9">
    <source>
        <dbReference type="ARBA" id="ARBA00022722"/>
    </source>
</evidence>
<dbReference type="OrthoDB" id="9803420at2"/>
<keyword evidence="12 14" id="KW-0378">Hydrolase</keyword>
<dbReference type="GO" id="GO:0003723">
    <property type="term" value="F:RNA binding"/>
    <property type="evidence" value="ECO:0007669"/>
    <property type="project" value="UniProtKB-UniRule"/>
</dbReference>
<dbReference type="GO" id="GO:0032299">
    <property type="term" value="C:ribonuclease H2 complex"/>
    <property type="evidence" value="ECO:0007669"/>
    <property type="project" value="TreeGrafter"/>
</dbReference>
<evidence type="ECO:0000256" key="11">
    <source>
        <dbReference type="ARBA" id="ARBA00022759"/>
    </source>
</evidence>
<organism evidence="18 19">
    <name type="scientific">Novibacillus thermophilus</name>
    <dbReference type="NCBI Taxonomy" id="1471761"/>
    <lineage>
        <taxon>Bacteria</taxon>
        <taxon>Bacillati</taxon>
        <taxon>Bacillota</taxon>
        <taxon>Bacilli</taxon>
        <taxon>Bacillales</taxon>
        <taxon>Thermoactinomycetaceae</taxon>
        <taxon>Novibacillus</taxon>
    </lineage>
</organism>
<dbReference type="HAMAP" id="MF_00052_B">
    <property type="entry name" value="RNase_HII_B"/>
    <property type="match status" value="1"/>
</dbReference>
<evidence type="ECO:0000256" key="13">
    <source>
        <dbReference type="ARBA" id="ARBA00023211"/>
    </source>
</evidence>
<keyword evidence="8 14" id="KW-0963">Cytoplasm</keyword>
<comment type="function">
    <text evidence="3 14 16">Endonuclease that specifically degrades the RNA of RNA-DNA hybrids.</text>
</comment>
<evidence type="ECO:0000256" key="3">
    <source>
        <dbReference type="ARBA" id="ARBA00004065"/>
    </source>
</evidence>
<dbReference type="GO" id="GO:0043137">
    <property type="term" value="P:DNA replication, removal of RNA primer"/>
    <property type="evidence" value="ECO:0007669"/>
    <property type="project" value="TreeGrafter"/>
</dbReference>
<evidence type="ECO:0000256" key="2">
    <source>
        <dbReference type="ARBA" id="ARBA00001946"/>
    </source>
</evidence>
<dbReference type="CDD" id="cd07182">
    <property type="entry name" value="RNase_HII_bacteria_HII_like"/>
    <property type="match status" value="1"/>
</dbReference>
<comment type="catalytic activity">
    <reaction evidence="1 14 15 16">
        <text>Endonucleolytic cleavage to 5'-phosphomonoester.</text>
        <dbReference type="EC" id="3.1.26.4"/>
    </reaction>
</comment>
<comment type="similarity">
    <text evidence="5 14 16">Belongs to the RNase HII family.</text>
</comment>
<feature type="binding site" evidence="14 15">
    <location>
        <position position="171"/>
    </location>
    <ligand>
        <name>a divalent metal cation</name>
        <dbReference type="ChEBI" id="CHEBI:60240"/>
    </ligand>
</feature>
<evidence type="ECO:0000256" key="1">
    <source>
        <dbReference type="ARBA" id="ARBA00000077"/>
    </source>
</evidence>
<dbReference type="InterPro" id="IPR012337">
    <property type="entry name" value="RNaseH-like_sf"/>
</dbReference>
<comment type="cofactor">
    <cofactor evidence="2">
        <name>Mg(2+)</name>
        <dbReference type="ChEBI" id="CHEBI:18420"/>
    </cofactor>
</comment>
<evidence type="ECO:0000256" key="10">
    <source>
        <dbReference type="ARBA" id="ARBA00022723"/>
    </source>
</evidence>
<accession>A0A1U9K6D2</accession>
<reference evidence="18 19" key="1">
    <citation type="journal article" date="2015" name="Int. J. Syst. Evol. Microbiol.">
        <title>Novibacillus thermophilus gen. nov., sp. nov., a Gram-staining-negative and moderately thermophilic member of the family Thermoactinomycetaceae.</title>
        <authorList>
            <person name="Yang G."/>
            <person name="Chen J."/>
            <person name="Zhou S."/>
        </authorList>
    </citation>
    <scope>NUCLEOTIDE SEQUENCE [LARGE SCALE GENOMIC DNA]</scope>
    <source>
        <strain evidence="18 19">SG-1</strain>
    </source>
</reference>
<dbReference type="InterPro" id="IPR001352">
    <property type="entry name" value="RNase_HII/HIII"/>
</dbReference>
<dbReference type="FunFam" id="3.30.420.10:FF:000006">
    <property type="entry name" value="Ribonuclease HII"/>
    <property type="match status" value="1"/>
</dbReference>
<dbReference type="EC" id="3.1.26.4" evidence="6 14"/>
<sequence length="261" mass="29807">MKQAKMTIQEIKRKLGEADVSEEWVLQLESDERKGVQRLLARWKRQRERERLLRQKWQEMSRFERFYREQGLEPIAGVDEVGRGPLAGPVVAAAVILPHDCYIRGLNDSKKLSPPERERLFAEIDRMAVAWATSAVPAHRIDEINIYRASLEAMSLAVRQLTPQPHVLLNDAVVLPNLEVVQEKIVDGDEKSISVAAASIVAKVTRDRLMKRLGELYPQYGFERNMGYATAEHLEALKRYGPTAEHRRSFAPVRDCVARAT</sequence>
<dbReference type="InterPro" id="IPR024567">
    <property type="entry name" value="RNase_HII/HIII_dom"/>
</dbReference>
<dbReference type="AlphaFoldDB" id="A0A1U9K6D2"/>
<evidence type="ECO:0000256" key="6">
    <source>
        <dbReference type="ARBA" id="ARBA00012180"/>
    </source>
</evidence>
<proteinExistence type="inferred from homology"/>
<evidence type="ECO:0000259" key="17">
    <source>
        <dbReference type="PROSITE" id="PS51975"/>
    </source>
</evidence>
<evidence type="ECO:0000313" key="18">
    <source>
        <dbReference type="EMBL" id="AQS55594.1"/>
    </source>
</evidence>
<dbReference type="Proteomes" id="UP000188603">
    <property type="component" value="Chromosome"/>
</dbReference>
<keyword evidence="9 14" id="KW-0540">Nuclease</keyword>
<dbReference type="STRING" id="1471761.B0W44_07145"/>
<comment type="cofactor">
    <cofactor evidence="14 15">
        <name>Mn(2+)</name>
        <dbReference type="ChEBI" id="CHEBI:29035"/>
    </cofactor>
    <cofactor evidence="14 15">
        <name>Mg(2+)</name>
        <dbReference type="ChEBI" id="CHEBI:18420"/>
    </cofactor>
    <text evidence="14 15">Manganese or magnesium. Binds 1 divalent metal ion per monomer in the absence of substrate. May bind a second metal ion after substrate binding.</text>
</comment>
<dbReference type="GO" id="GO:0004523">
    <property type="term" value="F:RNA-DNA hybrid ribonuclease activity"/>
    <property type="evidence" value="ECO:0007669"/>
    <property type="project" value="UniProtKB-UniRule"/>
</dbReference>
<dbReference type="GO" id="GO:0030145">
    <property type="term" value="F:manganese ion binding"/>
    <property type="evidence" value="ECO:0007669"/>
    <property type="project" value="UniProtKB-UniRule"/>
</dbReference>
<keyword evidence="10 14" id="KW-0479">Metal-binding</keyword>
<evidence type="ECO:0000256" key="14">
    <source>
        <dbReference type="HAMAP-Rule" id="MF_00052"/>
    </source>
</evidence>